<keyword evidence="8 16" id="KW-0653">Protein transport</keyword>
<evidence type="ECO:0000256" key="8">
    <source>
        <dbReference type="ARBA" id="ARBA00022927"/>
    </source>
</evidence>
<feature type="transmembrane region" description="Helical" evidence="17">
    <location>
        <begin position="466"/>
        <end position="486"/>
    </location>
</feature>
<feature type="transmembrane region" description="Helical" evidence="17">
    <location>
        <begin position="406"/>
        <end position="428"/>
    </location>
</feature>
<dbReference type="NCBIfam" id="TIGR00797">
    <property type="entry name" value="matE"/>
    <property type="match status" value="1"/>
</dbReference>
<keyword evidence="14 16" id="KW-0804">Transcription</keyword>
<dbReference type="CDD" id="cd13132">
    <property type="entry name" value="MATE_eukaryotic"/>
    <property type="match status" value="1"/>
</dbReference>
<feature type="transmembrane region" description="Helical" evidence="17">
    <location>
        <begin position="364"/>
        <end position="386"/>
    </location>
</feature>
<accession>A0A5N6R1M9</accession>
<comment type="similarity">
    <text evidence="16">Belongs to the ENY2 family.</text>
</comment>
<comment type="subunit">
    <text evidence="16">Component of the nuclear pore complex (NPC)-associated TREX-2 complex (transcription and export complex 2). Component of the SAGA transcription coactivator-HAT complex. Within the SAGA complex, participates to a subcomplex of SAGA called the DUB module (deubiquitination module).</text>
</comment>
<comment type="subcellular location">
    <subcellularLocation>
        <location evidence="1">Membrane</location>
        <topology evidence="1">Multi-pass membrane protein</topology>
    </subcellularLocation>
    <subcellularLocation>
        <location evidence="2 16">Nucleus</location>
        <location evidence="2 16">Nucleoplasm</location>
    </subcellularLocation>
</comment>
<keyword evidence="4 16" id="KW-0813">Transport</keyword>
<keyword evidence="15 16" id="KW-0539">Nucleus</keyword>
<dbReference type="GO" id="GO:0070390">
    <property type="term" value="C:transcription export complex 2"/>
    <property type="evidence" value="ECO:0007669"/>
    <property type="project" value="UniProtKB-UniRule"/>
</dbReference>
<evidence type="ECO:0000313" key="20">
    <source>
        <dbReference type="Proteomes" id="UP000327013"/>
    </source>
</evidence>
<dbReference type="Pfam" id="PF10163">
    <property type="entry name" value="EnY2"/>
    <property type="match status" value="1"/>
</dbReference>
<evidence type="ECO:0000256" key="13">
    <source>
        <dbReference type="ARBA" id="ARBA00023159"/>
    </source>
</evidence>
<dbReference type="GO" id="GO:0015297">
    <property type="term" value="F:antiporter activity"/>
    <property type="evidence" value="ECO:0007669"/>
    <property type="project" value="InterPro"/>
</dbReference>
<dbReference type="EMBL" id="CM017323">
    <property type="protein sequence ID" value="KAE8023693.1"/>
    <property type="molecule type" value="Genomic_DNA"/>
</dbReference>
<comment type="function">
    <text evidence="16">Involved in mRNA export coupled transcription activation by association with both the TREX-2 and the SAGA complexes. The transcription regulatory histone acetylation (HAT) complex SAGA is a multiprotein complex that activates transcription by remodeling chromatin and mediating histone acetylation and deubiquitination. Within the SAGA complex, participates to a subcomplex that specifically deubiquitinates histones. The SAGA complex is recruited to specific gene promoters by activators, where it is required for transcription. The TREX-2 complex functions in docking export-competent ribonucleoprotein particles (mRNPs) to the nuclear entrance of the nuclear pore complex (nuclear basket). TREX-2 participates in mRNA export and accurate chromatin positioning in the nucleus by tethering genes to the nuclear periphery.</text>
</comment>
<gene>
    <name evidence="19" type="ORF">FH972_009365</name>
</gene>
<reference evidence="19 20" key="1">
    <citation type="submission" date="2019-06" db="EMBL/GenBank/DDBJ databases">
        <title>A chromosomal-level reference genome of Carpinus fangiana (Coryloideae, Betulaceae).</title>
        <authorList>
            <person name="Yang X."/>
            <person name="Wang Z."/>
            <person name="Zhang L."/>
            <person name="Hao G."/>
            <person name="Liu J."/>
            <person name="Yang Y."/>
        </authorList>
    </citation>
    <scope>NUCLEOTIDE SEQUENCE [LARGE SCALE GENOMIC DNA]</scope>
    <source>
        <strain evidence="19">Cfa_2016G</strain>
        <tissue evidence="19">Leaf</tissue>
    </source>
</reference>
<dbReference type="Gene3D" id="1.10.246.140">
    <property type="match status" value="1"/>
</dbReference>
<dbReference type="InterPro" id="IPR002528">
    <property type="entry name" value="MATE_fam"/>
</dbReference>
<evidence type="ECO:0000256" key="3">
    <source>
        <dbReference type="ARBA" id="ARBA00010199"/>
    </source>
</evidence>
<keyword evidence="10 16" id="KW-0811">Translocation</keyword>
<dbReference type="Pfam" id="PF01554">
    <property type="entry name" value="MatE"/>
    <property type="match status" value="2"/>
</dbReference>
<evidence type="ECO:0000256" key="17">
    <source>
        <dbReference type="RuleBase" id="RU004914"/>
    </source>
</evidence>
<feature type="transmembrane region" description="Helical" evidence="17">
    <location>
        <begin position="322"/>
        <end position="344"/>
    </location>
</feature>
<feature type="transmembrane region" description="Helical" evidence="17">
    <location>
        <begin position="238"/>
        <end position="263"/>
    </location>
</feature>
<dbReference type="Proteomes" id="UP000327013">
    <property type="component" value="Chromosome 3"/>
</dbReference>
<feature type="transmembrane region" description="Helical" evidence="17">
    <location>
        <begin position="65"/>
        <end position="86"/>
    </location>
</feature>
<dbReference type="InterPro" id="IPR018783">
    <property type="entry name" value="TF_ENY2"/>
</dbReference>
<feature type="transmembrane region" description="Helical" evidence="17">
    <location>
        <begin position="106"/>
        <end position="126"/>
    </location>
</feature>
<evidence type="ECO:0000256" key="16">
    <source>
        <dbReference type="HAMAP-Rule" id="MF_03046"/>
    </source>
</evidence>
<name>A0A5N6R1M9_9ROSI</name>
<feature type="transmembrane region" description="Helical" evidence="17">
    <location>
        <begin position="176"/>
        <end position="199"/>
    </location>
</feature>
<dbReference type="GO" id="GO:0042910">
    <property type="term" value="F:xenobiotic transmembrane transporter activity"/>
    <property type="evidence" value="ECO:0007669"/>
    <property type="project" value="InterPro"/>
</dbReference>
<evidence type="ECO:0000256" key="12">
    <source>
        <dbReference type="ARBA" id="ARBA00023136"/>
    </source>
</evidence>
<dbReference type="InterPro" id="IPR045069">
    <property type="entry name" value="MATE_euk"/>
</dbReference>
<evidence type="ECO:0000256" key="2">
    <source>
        <dbReference type="ARBA" id="ARBA00004642"/>
    </source>
</evidence>
<dbReference type="GO" id="GO:0016020">
    <property type="term" value="C:membrane"/>
    <property type="evidence" value="ECO:0007669"/>
    <property type="project" value="UniProtKB-SubCell"/>
</dbReference>
<keyword evidence="7 16" id="KW-0156">Chromatin regulator</keyword>
<dbReference type="GO" id="GO:0071819">
    <property type="term" value="C:DUBm complex"/>
    <property type="evidence" value="ECO:0007669"/>
    <property type="project" value="UniProtKB-UniRule"/>
</dbReference>
<keyword evidence="13 16" id="KW-0010">Activator</keyword>
<evidence type="ECO:0000256" key="7">
    <source>
        <dbReference type="ARBA" id="ARBA00022853"/>
    </source>
</evidence>
<evidence type="ECO:0000256" key="4">
    <source>
        <dbReference type="ARBA" id="ARBA00022448"/>
    </source>
</evidence>
<dbReference type="FunFam" id="1.10.246.140:FF:000001">
    <property type="entry name" value="Transcription and mRNA export factor ENY2"/>
    <property type="match status" value="1"/>
</dbReference>
<keyword evidence="6 16" id="KW-0509">mRNA transport</keyword>
<proteinExistence type="inferred from homology"/>
<dbReference type="OrthoDB" id="2126698at2759"/>
<evidence type="ECO:0000313" key="19">
    <source>
        <dbReference type="EMBL" id="KAE8023693.1"/>
    </source>
</evidence>
<keyword evidence="5 17" id="KW-0812">Transmembrane</keyword>
<evidence type="ECO:0000256" key="1">
    <source>
        <dbReference type="ARBA" id="ARBA00004141"/>
    </source>
</evidence>
<feature type="transmembrane region" description="Helical" evidence="17">
    <location>
        <begin position="284"/>
        <end position="310"/>
    </location>
</feature>
<evidence type="ECO:0000256" key="10">
    <source>
        <dbReference type="ARBA" id="ARBA00023010"/>
    </source>
</evidence>
<keyword evidence="9 17" id="KW-1133">Transmembrane helix</keyword>
<dbReference type="GO" id="GO:0005654">
    <property type="term" value="C:nucleoplasm"/>
    <property type="evidence" value="ECO:0007669"/>
    <property type="project" value="UniProtKB-SubCell"/>
</dbReference>
<organism evidence="19 20">
    <name type="scientific">Carpinus fangiana</name>
    <dbReference type="NCBI Taxonomy" id="176857"/>
    <lineage>
        <taxon>Eukaryota</taxon>
        <taxon>Viridiplantae</taxon>
        <taxon>Streptophyta</taxon>
        <taxon>Embryophyta</taxon>
        <taxon>Tracheophyta</taxon>
        <taxon>Spermatophyta</taxon>
        <taxon>Magnoliopsida</taxon>
        <taxon>eudicotyledons</taxon>
        <taxon>Gunneridae</taxon>
        <taxon>Pentapetalae</taxon>
        <taxon>rosids</taxon>
        <taxon>fabids</taxon>
        <taxon>Fagales</taxon>
        <taxon>Betulaceae</taxon>
        <taxon>Carpinus</taxon>
    </lineage>
</organism>
<evidence type="ECO:0000256" key="15">
    <source>
        <dbReference type="ARBA" id="ARBA00023242"/>
    </source>
</evidence>
<evidence type="ECO:0000256" key="14">
    <source>
        <dbReference type="ARBA" id="ARBA00023163"/>
    </source>
</evidence>
<feature type="transmembrane region" description="Helical" evidence="17">
    <location>
        <begin position="435"/>
        <end position="454"/>
    </location>
</feature>
<dbReference type="GO" id="GO:0005643">
    <property type="term" value="C:nuclear pore"/>
    <property type="evidence" value="ECO:0007669"/>
    <property type="project" value="UniProtKB-UniRule"/>
</dbReference>
<dbReference type="GO" id="GO:0015031">
    <property type="term" value="P:protein transport"/>
    <property type="evidence" value="ECO:0007669"/>
    <property type="project" value="UniProtKB-KW"/>
</dbReference>
<comment type="similarity">
    <text evidence="3 17">Belongs to the multi antimicrobial extrusion (MATE) (TC 2.A.66.1) family.</text>
</comment>
<keyword evidence="12 17" id="KW-0472">Membrane</keyword>
<keyword evidence="20" id="KW-1185">Reference proteome</keyword>
<sequence length="795" mass="87957">MEDDGEQPLLSSRGNQSEDQDQLQYAPVAVNTSSAATFVPGAADIPPIKGPGDFSKHFLIESKKLWYLAGPAIFTSICRYSLGAITQVFAGHVGTLALAAVSVENSVIAGFSFGLMLGMGSALETLCGQAFGAGQLDMLGIYMQRSWVILLTTALIISPLYIFAEPILKLIGQTEAISEAAGVFAIWMIPQLFAYAMNFPIAKFLQSQSRIMVMAAIAAVALVLHTFFSWLLMLKLGWGLVGAAVVLNTSWWFIVLAQLVYIFRGSCGRAWSGFSWKAFQNIWGFVRLSLASAVMLCLEVWYFMALILFAGYLKNAEVSVDALSICMNLLGWTIMVALGMNAAISVRVSNELGAAHPRTAKFSLGVAVASSFLIGLVISLILIIARNNYPSLFSSDTDVEALVKELTPILALCIVINNVQPVLSGVAIGAGWQAIVAYVNIACYYLFGVPLGLIMGYKLDMGVKGIWYGMMTGTIVQTCVLFFIVYRTNWSKEASVAEDRIRKWRGGVPTEPTENDVQPCKRRSSDTVSSVPHLIRMRTSINRPPTPVAEEDQDHQPTLQEIINIKLIESGEKERLKELLRERLIECGWRDEMKSLCRAFARKKGRNNVTVDDLVQVITPKGRDAVLKLEEALLFNPINTMLYGASEMPTPLKHFSLLKLMRQRDPTNELYRKSLEVTAKQHNWGGFAFAMRSSKKVAFWSKYARVALLMEIHKHGFGQQTMNGGTSTKPTITRAMNFLRKPDPLARHGWVYSMDDMLVPRFEIVQFSFKSQAQRCCFAGIQNGLAEMAMVEEVL</sequence>
<dbReference type="HAMAP" id="MF_03046">
    <property type="entry name" value="ENY2_Sus1"/>
    <property type="match status" value="1"/>
</dbReference>
<evidence type="ECO:0000256" key="11">
    <source>
        <dbReference type="ARBA" id="ARBA00023015"/>
    </source>
</evidence>
<feature type="transmembrane region" description="Helical" evidence="17">
    <location>
        <begin position="211"/>
        <end position="232"/>
    </location>
</feature>
<evidence type="ECO:0000256" key="18">
    <source>
        <dbReference type="SAM" id="MobiDB-lite"/>
    </source>
</evidence>
<dbReference type="GO" id="GO:0003713">
    <property type="term" value="F:transcription coactivator activity"/>
    <property type="evidence" value="ECO:0007669"/>
    <property type="project" value="UniProtKB-UniRule"/>
</dbReference>
<dbReference type="AlphaFoldDB" id="A0A5N6R1M9"/>
<evidence type="ECO:0000256" key="5">
    <source>
        <dbReference type="ARBA" id="ARBA00022692"/>
    </source>
</evidence>
<protein>
    <recommendedName>
        <fullName evidence="16">Transcription and mRNA export factor ENY2</fullName>
    </recommendedName>
    <alternativeName>
        <fullName evidence="16">Enhancer of yellow 2 transcription factor homolog</fullName>
    </alternativeName>
</protein>
<dbReference type="GO" id="GO:1990961">
    <property type="term" value="P:xenobiotic detoxification by transmembrane export across the plasma membrane"/>
    <property type="evidence" value="ECO:0007669"/>
    <property type="project" value="InterPro"/>
</dbReference>
<dbReference type="GO" id="GO:0000124">
    <property type="term" value="C:SAGA complex"/>
    <property type="evidence" value="ECO:0007669"/>
    <property type="project" value="UniProtKB-UniRule"/>
</dbReference>
<feature type="transmembrane region" description="Helical" evidence="17">
    <location>
        <begin position="147"/>
        <end position="164"/>
    </location>
</feature>
<evidence type="ECO:0000256" key="6">
    <source>
        <dbReference type="ARBA" id="ARBA00022816"/>
    </source>
</evidence>
<evidence type="ECO:0000256" key="9">
    <source>
        <dbReference type="ARBA" id="ARBA00022989"/>
    </source>
</evidence>
<dbReference type="GO" id="GO:0006406">
    <property type="term" value="P:mRNA export from nucleus"/>
    <property type="evidence" value="ECO:0007669"/>
    <property type="project" value="UniProtKB-UniRule"/>
</dbReference>
<dbReference type="PANTHER" id="PTHR11206">
    <property type="entry name" value="MULTIDRUG RESISTANCE PROTEIN"/>
    <property type="match status" value="1"/>
</dbReference>
<dbReference type="GO" id="GO:0006325">
    <property type="term" value="P:chromatin organization"/>
    <property type="evidence" value="ECO:0007669"/>
    <property type="project" value="UniProtKB-KW"/>
</dbReference>
<dbReference type="InterPro" id="IPR038212">
    <property type="entry name" value="TF_EnY2_sf"/>
</dbReference>
<feature type="region of interest" description="Disordered" evidence="18">
    <location>
        <begin position="1"/>
        <end position="23"/>
    </location>
</feature>
<dbReference type="GO" id="GO:0006368">
    <property type="term" value="P:transcription elongation by RNA polymerase II"/>
    <property type="evidence" value="ECO:0007669"/>
    <property type="project" value="UniProtKB-UniRule"/>
</dbReference>
<keyword evidence="11 16" id="KW-0805">Transcription regulation</keyword>